<evidence type="ECO:0000256" key="5">
    <source>
        <dbReference type="ARBA" id="ARBA00023163"/>
    </source>
</evidence>
<evidence type="ECO:0000256" key="1">
    <source>
        <dbReference type="ARBA" id="ARBA00022741"/>
    </source>
</evidence>
<dbReference type="InterPro" id="IPR011006">
    <property type="entry name" value="CheY-like_superfamily"/>
</dbReference>
<feature type="domain" description="Response regulatory" evidence="8">
    <location>
        <begin position="3"/>
        <end position="117"/>
    </location>
</feature>
<dbReference type="Pfam" id="PF02954">
    <property type="entry name" value="HTH_8"/>
    <property type="match status" value="1"/>
</dbReference>
<evidence type="ECO:0000313" key="9">
    <source>
        <dbReference type="EMBL" id="BDG06733.1"/>
    </source>
</evidence>
<dbReference type="InterPro" id="IPR003593">
    <property type="entry name" value="AAA+_ATPase"/>
</dbReference>
<dbReference type="PROSITE" id="PS00676">
    <property type="entry name" value="SIGMA54_INTERACT_2"/>
    <property type="match status" value="1"/>
</dbReference>
<evidence type="ECO:0000259" key="7">
    <source>
        <dbReference type="PROSITE" id="PS50045"/>
    </source>
</evidence>
<dbReference type="PROSITE" id="PS00688">
    <property type="entry name" value="SIGMA54_INTERACT_3"/>
    <property type="match status" value="1"/>
</dbReference>
<proteinExistence type="predicted"/>
<feature type="modified residue" description="4-aspartylphosphate" evidence="6">
    <location>
        <position position="52"/>
    </location>
</feature>
<keyword evidence="10" id="KW-1185">Reference proteome</keyword>
<dbReference type="Gene3D" id="3.40.50.2300">
    <property type="match status" value="1"/>
</dbReference>
<evidence type="ECO:0000256" key="2">
    <source>
        <dbReference type="ARBA" id="ARBA00022840"/>
    </source>
</evidence>
<dbReference type="SMART" id="SM00382">
    <property type="entry name" value="AAA"/>
    <property type="match status" value="1"/>
</dbReference>
<dbReference type="InterPro" id="IPR058031">
    <property type="entry name" value="AAA_lid_NorR"/>
</dbReference>
<gene>
    <name evidence="9" type="ORF">AMOR_57290</name>
</gene>
<keyword evidence="2" id="KW-0067">ATP-binding</keyword>
<dbReference type="InterPro" id="IPR001789">
    <property type="entry name" value="Sig_transdc_resp-reg_receiver"/>
</dbReference>
<dbReference type="InterPro" id="IPR009057">
    <property type="entry name" value="Homeodomain-like_sf"/>
</dbReference>
<dbReference type="PROSITE" id="PS00675">
    <property type="entry name" value="SIGMA54_INTERACT_1"/>
    <property type="match status" value="1"/>
</dbReference>
<keyword evidence="4" id="KW-0238">DNA-binding</keyword>
<accession>A0ABM7X4K8</accession>
<keyword evidence="6" id="KW-0597">Phosphoprotein</keyword>
<dbReference type="InterPro" id="IPR025943">
    <property type="entry name" value="Sigma_54_int_dom_ATP-bd_2"/>
</dbReference>
<evidence type="ECO:0000256" key="4">
    <source>
        <dbReference type="ARBA" id="ARBA00023125"/>
    </source>
</evidence>
<dbReference type="PROSITE" id="PS50045">
    <property type="entry name" value="SIGMA54_INTERACT_4"/>
    <property type="match status" value="1"/>
</dbReference>
<dbReference type="CDD" id="cd00009">
    <property type="entry name" value="AAA"/>
    <property type="match status" value="1"/>
</dbReference>
<sequence>MAHVLIVDDEVNIRRVLAAMLKREGYEVTTAADGEQALAALSRTPVHVVVTDLVMPKVGGMELLRRVSADFPDVPVIVITAHGSVDSAVAALKAGAFDYITKPFEQDELKKVIAKAARAHDLERQNLHAVLNDGDRPPLVGDSPAMRAIYDMVARVADSPSTVLITGESGTGKELIAKALHRGSSRRDKPLIKVNCAAIPKDLVESELFGYERGAFTGAIGSKPGRFELADGGTLFLDEIGEVPVEMQVKLLRAIQESEFERVGGIKTLRVDVRLIAATNRDLKQLIADGKFREDLYYRLAVVPIALPPLRDRRDDIPALVRHFIEKYDHRLGKKVEGIEDEALQLLMGYSWPGNIRELENLMERSVLFADGPLILASALPDSLREKGPQPPLPIAAVGPLGAIAAPSGASMKEIVRQAQAELEKELITRALEETGGNVTRAAKRLQISRKSLQVKMKELGLRGATEGDD</sequence>
<dbReference type="InterPro" id="IPR025944">
    <property type="entry name" value="Sigma_54_int_dom_CS"/>
</dbReference>
<dbReference type="Pfam" id="PF00158">
    <property type="entry name" value="Sigma54_activat"/>
    <property type="match status" value="1"/>
</dbReference>
<dbReference type="InterPro" id="IPR027417">
    <property type="entry name" value="P-loop_NTPase"/>
</dbReference>
<keyword evidence="5" id="KW-0804">Transcription</keyword>
<dbReference type="SUPFAM" id="SSF52172">
    <property type="entry name" value="CheY-like"/>
    <property type="match status" value="1"/>
</dbReference>
<dbReference type="PANTHER" id="PTHR32071">
    <property type="entry name" value="TRANSCRIPTIONAL REGULATORY PROTEIN"/>
    <property type="match status" value="1"/>
</dbReference>
<evidence type="ECO:0000256" key="3">
    <source>
        <dbReference type="ARBA" id="ARBA00023015"/>
    </source>
</evidence>
<keyword evidence="3" id="KW-0805">Transcription regulation</keyword>
<dbReference type="SUPFAM" id="SSF46689">
    <property type="entry name" value="Homeodomain-like"/>
    <property type="match status" value="1"/>
</dbReference>
<dbReference type="InterPro" id="IPR002078">
    <property type="entry name" value="Sigma_54_int"/>
</dbReference>
<dbReference type="InterPro" id="IPR002197">
    <property type="entry name" value="HTH_Fis"/>
</dbReference>
<dbReference type="PROSITE" id="PS50110">
    <property type="entry name" value="RESPONSE_REGULATORY"/>
    <property type="match status" value="1"/>
</dbReference>
<keyword evidence="1" id="KW-0547">Nucleotide-binding</keyword>
<organism evidence="9 10">
    <name type="scientific">Anaeromyxobacter oryzae</name>
    <dbReference type="NCBI Taxonomy" id="2918170"/>
    <lineage>
        <taxon>Bacteria</taxon>
        <taxon>Pseudomonadati</taxon>
        <taxon>Myxococcota</taxon>
        <taxon>Myxococcia</taxon>
        <taxon>Myxococcales</taxon>
        <taxon>Cystobacterineae</taxon>
        <taxon>Anaeromyxobacteraceae</taxon>
        <taxon>Anaeromyxobacter</taxon>
    </lineage>
</organism>
<dbReference type="Gene3D" id="1.10.8.60">
    <property type="match status" value="1"/>
</dbReference>
<reference evidence="10" key="1">
    <citation type="journal article" date="2022" name="Int. J. Syst. Evol. Microbiol.">
        <title>Anaeromyxobacter oryzae sp. nov., Anaeromyxobacter diazotrophicus sp. nov. and Anaeromyxobacter paludicola sp. nov., isolated from paddy soils.</title>
        <authorList>
            <person name="Itoh H."/>
            <person name="Xu Z."/>
            <person name="Mise K."/>
            <person name="Masuda Y."/>
            <person name="Ushijima N."/>
            <person name="Hayakawa C."/>
            <person name="Shiratori Y."/>
            <person name="Senoo K."/>
        </authorList>
    </citation>
    <scope>NUCLEOTIDE SEQUENCE [LARGE SCALE GENOMIC DNA]</scope>
    <source>
        <strain evidence="10">Red232</strain>
    </source>
</reference>
<evidence type="ECO:0000259" key="8">
    <source>
        <dbReference type="PROSITE" id="PS50110"/>
    </source>
</evidence>
<dbReference type="PRINTS" id="PR01590">
    <property type="entry name" value="HTHFIS"/>
</dbReference>
<dbReference type="Gene3D" id="1.10.10.60">
    <property type="entry name" value="Homeodomain-like"/>
    <property type="match status" value="1"/>
</dbReference>
<dbReference type="Proteomes" id="UP001162891">
    <property type="component" value="Chromosome"/>
</dbReference>
<feature type="domain" description="Sigma-54 factor interaction" evidence="7">
    <location>
        <begin position="139"/>
        <end position="368"/>
    </location>
</feature>
<evidence type="ECO:0000313" key="10">
    <source>
        <dbReference type="Proteomes" id="UP001162891"/>
    </source>
</evidence>
<dbReference type="Pfam" id="PF25601">
    <property type="entry name" value="AAA_lid_14"/>
    <property type="match status" value="1"/>
</dbReference>
<dbReference type="EMBL" id="AP025591">
    <property type="protein sequence ID" value="BDG06733.1"/>
    <property type="molecule type" value="Genomic_DNA"/>
</dbReference>
<dbReference type="Gene3D" id="3.40.50.300">
    <property type="entry name" value="P-loop containing nucleotide triphosphate hydrolases"/>
    <property type="match status" value="1"/>
</dbReference>
<evidence type="ECO:0000256" key="6">
    <source>
        <dbReference type="PROSITE-ProRule" id="PRU00169"/>
    </source>
</evidence>
<dbReference type="InterPro" id="IPR025662">
    <property type="entry name" value="Sigma_54_int_dom_ATP-bd_1"/>
</dbReference>
<name>A0ABM7X4K8_9BACT</name>
<dbReference type="SUPFAM" id="SSF52540">
    <property type="entry name" value="P-loop containing nucleoside triphosphate hydrolases"/>
    <property type="match status" value="1"/>
</dbReference>
<dbReference type="SMART" id="SM00448">
    <property type="entry name" value="REC"/>
    <property type="match status" value="1"/>
</dbReference>
<dbReference type="RefSeq" id="WP_248357211.1">
    <property type="nucleotide sequence ID" value="NZ_AP025591.1"/>
</dbReference>
<dbReference type="Pfam" id="PF00072">
    <property type="entry name" value="Response_reg"/>
    <property type="match status" value="1"/>
</dbReference>
<protein>
    <submittedName>
        <fullName evidence="9">Acetoacetate metabolism regulatory protein AtoC</fullName>
    </submittedName>
</protein>